<protein>
    <submittedName>
        <fullName evidence="11">ABC transporter ATP-binding protein</fullName>
    </submittedName>
</protein>
<keyword evidence="4" id="KW-0410">Iron transport</keyword>
<keyword evidence="6 11" id="KW-0067">ATP-binding</keyword>
<comment type="subcellular location">
    <subcellularLocation>
        <location evidence="1">Cell membrane</location>
        <topology evidence="1">Peripheral membrane protein</topology>
    </subcellularLocation>
</comment>
<feature type="domain" description="ABC transporter" evidence="10">
    <location>
        <begin position="3"/>
        <end position="239"/>
    </location>
</feature>
<keyword evidence="2" id="KW-0813">Transport</keyword>
<dbReference type="PROSITE" id="PS00211">
    <property type="entry name" value="ABC_TRANSPORTER_1"/>
    <property type="match status" value="1"/>
</dbReference>
<evidence type="ECO:0000256" key="8">
    <source>
        <dbReference type="ARBA" id="ARBA00023065"/>
    </source>
</evidence>
<evidence type="ECO:0000259" key="10">
    <source>
        <dbReference type="PROSITE" id="PS50893"/>
    </source>
</evidence>
<accession>A0A9D1EDU1</accession>
<dbReference type="InterPro" id="IPR017871">
    <property type="entry name" value="ABC_transporter-like_CS"/>
</dbReference>
<evidence type="ECO:0000256" key="4">
    <source>
        <dbReference type="ARBA" id="ARBA00022496"/>
    </source>
</evidence>
<proteinExistence type="predicted"/>
<dbReference type="InterPro" id="IPR003593">
    <property type="entry name" value="AAA+_ATPase"/>
</dbReference>
<keyword evidence="9" id="KW-0472">Membrane</keyword>
<dbReference type="FunFam" id="3.40.50.300:FF:000134">
    <property type="entry name" value="Iron-enterobactin ABC transporter ATP-binding protein"/>
    <property type="match status" value="1"/>
</dbReference>
<evidence type="ECO:0000256" key="5">
    <source>
        <dbReference type="ARBA" id="ARBA00022741"/>
    </source>
</evidence>
<dbReference type="AlphaFoldDB" id="A0A9D1EDU1"/>
<dbReference type="CDD" id="cd03214">
    <property type="entry name" value="ABC_Iron-Siderophores_B12_Hemin"/>
    <property type="match status" value="1"/>
</dbReference>
<dbReference type="GO" id="GO:0005524">
    <property type="term" value="F:ATP binding"/>
    <property type="evidence" value="ECO:0007669"/>
    <property type="project" value="UniProtKB-KW"/>
</dbReference>
<evidence type="ECO:0000313" key="12">
    <source>
        <dbReference type="Proteomes" id="UP000824201"/>
    </source>
</evidence>
<evidence type="ECO:0000256" key="7">
    <source>
        <dbReference type="ARBA" id="ARBA00023004"/>
    </source>
</evidence>
<dbReference type="Pfam" id="PF00005">
    <property type="entry name" value="ABC_tran"/>
    <property type="match status" value="1"/>
</dbReference>
<dbReference type="InterPro" id="IPR027417">
    <property type="entry name" value="P-loop_NTPase"/>
</dbReference>
<dbReference type="PANTHER" id="PTHR42771:SF4">
    <property type="entry name" value="IRON(3+)-HYDROXAMATE IMPORT ATP-BINDING PROTEIN FHUC"/>
    <property type="match status" value="1"/>
</dbReference>
<evidence type="ECO:0000256" key="3">
    <source>
        <dbReference type="ARBA" id="ARBA00022475"/>
    </source>
</evidence>
<dbReference type="GO" id="GO:0016887">
    <property type="term" value="F:ATP hydrolysis activity"/>
    <property type="evidence" value="ECO:0007669"/>
    <property type="project" value="InterPro"/>
</dbReference>
<evidence type="ECO:0000313" key="11">
    <source>
        <dbReference type="EMBL" id="HIR88226.1"/>
    </source>
</evidence>
<dbReference type="SUPFAM" id="SSF52540">
    <property type="entry name" value="P-loop containing nucleoside triphosphate hydrolases"/>
    <property type="match status" value="1"/>
</dbReference>
<sequence>MKIEIKNLEAAYEDRVIIPCANVTIPEGKITMMIGPNGCGKSTLLKSIARILPAKKGEILLDRTNIKKLSQKSIAQKMAVLPQTPLVPEGITVKDLVAYGRFPYQKPFSGLKKADHEIIEWAMQRTGVYELKDRKVEELSGGQRQRVWISLTLAQKTDILILDEPTTYLDMAHQLEILELLQTLNTEEHTTIIMVIHELNHAAKFADHIIGMRQGRILFEGSPNDVIHVENLRKLYEIEAVLIQNEKKGYPVCIDYSRKQS</sequence>
<dbReference type="InterPro" id="IPR051535">
    <property type="entry name" value="Siderophore_ABC-ATPase"/>
</dbReference>
<dbReference type="Gene3D" id="3.40.50.300">
    <property type="entry name" value="P-loop containing nucleotide triphosphate hydrolases"/>
    <property type="match status" value="1"/>
</dbReference>
<dbReference type="Proteomes" id="UP000824201">
    <property type="component" value="Unassembled WGS sequence"/>
</dbReference>
<name>A0A9D1EDU1_9FIRM</name>
<reference evidence="11" key="2">
    <citation type="journal article" date="2021" name="PeerJ">
        <title>Extensive microbial diversity within the chicken gut microbiome revealed by metagenomics and culture.</title>
        <authorList>
            <person name="Gilroy R."/>
            <person name="Ravi A."/>
            <person name="Getino M."/>
            <person name="Pursley I."/>
            <person name="Horton D.L."/>
            <person name="Alikhan N.F."/>
            <person name="Baker D."/>
            <person name="Gharbi K."/>
            <person name="Hall N."/>
            <person name="Watson M."/>
            <person name="Adriaenssens E.M."/>
            <person name="Foster-Nyarko E."/>
            <person name="Jarju S."/>
            <person name="Secka A."/>
            <person name="Antonio M."/>
            <person name="Oren A."/>
            <person name="Chaudhuri R.R."/>
            <person name="La Ragione R."/>
            <person name="Hildebrand F."/>
            <person name="Pallen M.J."/>
        </authorList>
    </citation>
    <scope>NUCLEOTIDE SEQUENCE</scope>
    <source>
        <strain evidence="11">ChiW13-3771</strain>
    </source>
</reference>
<keyword evidence="5" id="KW-0547">Nucleotide-binding</keyword>
<evidence type="ECO:0000256" key="9">
    <source>
        <dbReference type="ARBA" id="ARBA00023136"/>
    </source>
</evidence>
<dbReference type="EMBL" id="DVHN01000052">
    <property type="protein sequence ID" value="HIR88226.1"/>
    <property type="molecule type" value="Genomic_DNA"/>
</dbReference>
<evidence type="ECO:0000256" key="1">
    <source>
        <dbReference type="ARBA" id="ARBA00004202"/>
    </source>
</evidence>
<dbReference type="PROSITE" id="PS50893">
    <property type="entry name" value="ABC_TRANSPORTER_2"/>
    <property type="match status" value="1"/>
</dbReference>
<dbReference type="PANTHER" id="PTHR42771">
    <property type="entry name" value="IRON(3+)-HYDROXAMATE IMPORT ATP-BINDING PROTEIN FHUC"/>
    <property type="match status" value="1"/>
</dbReference>
<comment type="caution">
    <text evidence="11">The sequence shown here is derived from an EMBL/GenBank/DDBJ whole genome shotgun (WGS) entry which is preliminary data.</text>
</comment>
<keyword evidence="7" id="KW-0408">Iron</keyword>
<gene>
    <name evidence="11" type="ORF">IAC96_04670</name>
</gene>
<organism evidence="11 12">
    <name type="scientific">Candidatus Fimimorpha faecalis</name>
    <dbReference type="NCBI Taxonomy" id="2840824"/>
    <lineage>
        <taxon>Bacteria</taxon>
        <taxon>Bacillati</taxon>
        <taxon>Bacillota</taxon>
        <taxon>Clostridia</taxon>
        <taxon>Eubacteriales</taxon>
        <taxon>Candidatus Fimimorpha</taxon>
    </lineage>
</organism>
<evidence type="ECO:0000256" key="6">
    <source>
        <dbReference type="ARBA" id="ARBA00022840"/>
    </source>
</evidence>
<keyword evidence="8" id="KW-0406">Ion transport</keyword>
<dbReference type="SMART" id="SM00382">
    <property type="entry name" value="AAA"/>
    <property type="match status" value="1"/>
</dbReference>
<reference evidence="11" key="1">
    <citation type="submission" date="2020-10" db="EMBL/GenBank/DDBJ databases">
        <authorList>
            <person name="Gilroy R."/>
        </authorList>
    </citation>
    <scope>NUCLEOTIDE SEQUENCE</scope>
    <source>
        <strain evidence="11">ChiW13-3771</strain>
    </source>
</reference>
<evidence type="ECO:0000256" key="2">
    <source>
        <dbReference type="ARBA" id="ARBA00022448"/>
    </source>
</evidence>
<dbReference type="GO" id="GO:0006826">
    <property type="term" value="P:iron ion transport"/>
    <property type="evidence" value="ECO:0007669"/>
    <property type="project" value="UniProtKB-KW"/>
</dbReference>
<dbReference type="GO" id="GO:0005886">
    <property type="term" value="C:plasma membrane"/>
    <property type="evidence" value="ECO:0007669"/>
    <property type="project" value="UniProtKB-SubCell"/>
</dbReference>
<dbReference type="InterPro" id="IPR003439">
    <property type="entry name" value="ABC_transporter-like_ATP-bd"/>
</dbReference>
<keyword evidence="3" id="KW-1003">Cell membrane</keyword>